<gene>
    <name evidence="13" type="ORF">HOLleu_07918</name>
</gene>
<dbReference type="Gene3D" id="3.30.40.10">
    <property type="entry name" value="Zinc/RING finger domain, C3HC4 (zinc finger)"/>
    <property type="match status" value="2"/>
</dbReference>
<keyword evidence="4" id="KW-0479">Metal-binding</keyword>
<dbReference type="InterPro" id="IPR059102">
    <property type="entry name" value="PHD_PHF7/G2E3-like"/>
</dbReference>
<dbReference type="CDD" id="cd15669">
    <property type="entry name" value="ePHD_PHF7_G2E3_like"/>
    <property type="match status" value="1"/>
</dbReference>
<evidence type="ECO:0000259" key="11">
    <source>
        <dbReference type="PROSITE" id="PS50089"/>
    </source>
</evidence>
<evidence type="ECO:0000256" key="8">
    <source>
        <dbReference type="ARBA" id="ARBA00023242"/>
    </source>
</evidence>
<feature type="region of interest" description="Disordered" evidence="10">
    <location>
        <begin position="1"/>
        <end position="46"/>
    </location>
</feature>
<keyword evidence="3" id="KW-0808">Transferase</keyword>
<comment type="pathway">
    <text evidence="2">Protein modification; protein ubiquitination.</text>
</comment>
<dbReference type="SMART" id="SM00184">
    <property type="entry name" value="RING"/>
    <property type="match status" value="1"/>
</dbReference>
<dbReference type="SMART" id="SM00249">
    <property type="entry name" value="PHD"/>
    <property type="match status" value="2"/>
</dbReference>
<accession>A0A9Q1CGP9</accession>
<dbReference type="InterPro" id="IPR001965">
    <property type="entry name" value="Znf_PHD"/>
</dbReference>
<evidence type="ECO:0000256" key="6">
    <source>
        <dbReference type="ARBA" id="ARBA00022786"/>
    </source>
</evidence>
<dbReference type="InterPro" id="IPR011011">
    <property type="entry name" value="Znf_FYVE_PHD"/>
</dbReference>
<feature type="domain" description="PHD-type" evidence="12">
    <location>
        <begin position="52"/>
        <end position="173"/>
    </location>
</feature>
<keyword evidence="6" id="KW-0833">Ubl conjugation pathway</keyword>
<dbReference type="EMBL" id="JAIZAY010000003">
    <property type="protein sequence ID" value="KAJ8045003.1"/>
    <property type="molecule type" value="Genomic_DNA"/>
</dbReference>
<dbReference type="Pfam" id="PF26054">
    <property type="entry name" value="PHD_G2E3"/>
    <property type="match status" value="1"/>
</dbReference>
<evidence type="ECO:0000259" key="12">
    <source>
        <dbReference type="PROSITE" id="PS51805"/>
    </source>
</evidence>
<dbReference type="AlphaFoldDB" id="A0A9Q1CGP9"/>
<evidence type="ECO:0000256" key="10">
    <source>
        <dbReference type="SAM" id="MobiDB-lite"/>
    </source>
</evidence>
<dbReference type="PROSITE" id="PS51805">
    <property type="entry name" value="EPHD"/>
    <property type="match status" value="1"/>
</dbReference>
<evidence type="ECO:0000256" key="2">
    <source>
        <dbReference type="ARBA" id="ARBA00004906"/>
    </source>
</evidence>
<evidence type="ECO:0000256" key="4">
    <source>
        <dbReference type="ARBA" id="ARBA00022723"/>
    </source>
</evidence>
<dbReference type="InterPro" id="IPR034732">
    <property type="entry name" value="EPHD"/>
</dbReference>
<dbReference type="PANTHER" id="PTHR12420:SF42">
    <property type="entry name" value="G2_M PHASE-SPECIFIC E3 UBIQUITIN-PROTEIN LIGASE"/>
    <property type="match status" value="1"/>
</dbReference>
<feature type="compositionally biased region" description="Low complexity" evidence="10">
    <location>
        <begin position="27"/>
        <end position="40"/>
    </location>
</feature>
<keyword evidence="5 9" id="KW-0863">Zinc-finger</keyword>
<dbReference type="InterPro" id="IPR001841">
    <property type="entry name" value="Znf_RING"/>
</dbReference>
<dbReference type="InterPro" id="IPR013083">
    <property type="entry name" value="Znf_RING/FYVE/PHD"/>
</dbReference>
<feature type="domain" description="RING-type" evidence="11">
    <location>
        <begin position="191"/>
        <end position="240"/>
    </location>
</feature>
<protein>
    <submittedName>
        <fullName evidence="13">G2/M phase-specific E3 ubiquitin-protein ligase</fullName>
    </submittedName>
</protein>
<evidence type="ECO:0000313" key="14">
    <source>
        <dbReference type="Proteomes" id="UP001152320"/>
    </source>
</evidence>
<dbReference type="GO" id="GO:0008270">
    <property type="term" value="F:zinc ion binding"/>
    <property type="evidence" value="ECO:0007669"/>
    <property type="project" value="UniProtKB-KW"/>
</dbReference>
<evidence type="ECO:0000256" key="5">
    <source>
        <dbReference type="ARBA" id="ARBA00022771"/>
    </source>
</evidence>
<name>A0A9Q1CGP9_HOLLE</name>
<dbReference type="InterPro" id="IPR042013">
    <property type="entry name" value="PHF7/G2E3_ePHD"/>
</dbReference>
<evidence type="ECO:0000256" key="1">
    <source>
        <dbReference type="ARBA" id="ARBA00004123"/>
    </source>
</evidence>
<dbReference type="PROSITE" id="PS50089">
    <property type="entry name" value="ZF_RING_2"/>
    <property type="match status" value="1"/>
</dbReference>
<keyword evidence="7" id="KW-0862">Zinc</keyword>
<comment type="subcellular location">
    <subcellularLocation>
        <location evidence="1">Nucleus</location>
    </subcellularLocation>
</comment>
<evidence type="ECO:0000256" key="7">
    <source>
        <dbReference type="ARBA" id="ARBA00022833"/>
    </source>
</evidence>
<reference evidence="13" key="1">
    <citation type="submission" date="2021-10" db="EMBL/GenBank/DDBJ databases">
        <title>Tropical sea cucumber genome reveals ecological adaptation and Cuvierian tubules defense mechanism.</title>
        <authorList>
            <person name="Chen T."/>
        </authorList>
    </citation>
    <scope>NUCLEOTIDE SEQUENCE</scope>
    <source>
        <strain evidence="13">Nanhai2018</strain>
        <tissue evidence="13">Muscle</tissue>
    </source>
</reference>
<evidence type="ECO:0000256" key="9">
    <source>
        <dbReference type="PROSITE-ProRule" id="PRU00175"/>
    </source>
</evidence>
<keyword evidence="14" id="KW-1185">Reference proteome</keyword>
<sequence length="340" mass="38570">MESEGPSKSLEEGNVEPDSSFEKINEKGNSSPSSGNNGISEESKTHQDKQIENVCIFCQLNEDNEFKYGKLYRLEDADNGRMITAHHYCLFFASGLCQKGSDNEGIQGFLANDIQKEVSRASRLKCSFCMKKGASVGCCIKKCRQCYHYPCGRDNGSLFRFYDDFVSFCSTHRPLQEFSTAEKMNLSLVKCPVCLEEVPNEPGFDVLKTPCCHNTFLHRDCIQQQALASGYYFFRCPICNNQKEFRDEMRSFGIHVPEQDAAWEREEGAFQELYQRHNKCDMEDCVCPKGNEHATTQGKWQIVLCDFCGSVGCHLECGRLERPSQDWACQSCRGMLSTGM</sequence>
<evidence type="ECO:0000256" key="3">
    <source>
        <dbReference type="ARBA" id="ARBA00022679"/>
    </source>
</evidence>
<dbReference type="InterPro" id="IPR051188">
    <property type="entry name" value="PHD-type_Zinc_Finger"/>
</dbReference>
<dbReference type="PANTHER" id="PTHR12420">
    <property type="entry name" value="PHD FINGER PROTEIN"/>
    <property type="match status" value="1"/>
</dbReference>
<proteinExistence type="predicted"/>
<evidence type="ECO:0000313" key="13">
    <source>
        <dbReference type="EMBL" id="KAJ8045003.1"/>
    </source>
</evidence>
<dbReference type="SUPFAM" id="SSF57850">
    <property type="entry name" value="RING/U-box"/>
    <property type="match status" value="1"/>
</dbReference>
<organism evidence="13 14">
    <name type="scientific">Holothuria leucospilota</name>
    <name type="common">Black long sea cucumber</name>
    <name type="synonym">Mertensiothuria leucospilota</name>
    <dbReference type="NCBI Taxonomy" id="206669"/>
    <lineage>
        <taxon>Eukaryota</taxon>
        <taxon>Metazoa</taxon>
        <taxon>Echinodermata</taxon>
        <taxon>Eleutherozoa</taxon>
        <taxon>Echinozoa</taxon>
        <taxon>Holothuroidea</taxon>
        <taxon>Aspidochirotacea</taxon>
        <taxon>Aspidochirotida</taxon>
        <taxon>Holothuriidae</taxon>
        <taxon>Holothuria</taxon>
    </lineage>
</organism>
<comment type="caution">
    <text evidence="13">The sequence shown here is derived from an EMBL/GenBank/DDBJ whole genome shotgun (WGS) entry which is preliminary data.</text>
</comment>
<dbReference type="OrthoDB" id="512616at2759"/>
<dbReference type="Proteomes" id="UP001152320">
    <property type="component" value="Chromosome 3"/>
</dbReference>
<dbReference type="GO" id="GO:0005634">
    <property type="term" value="C:nucleus"/>
    <property type="evidence" value="ECO:0007669"/>
    <property type="project" value="TreeGrafter"/>
</dbReference>
<keyword evidence="8" id="KW-0539">Nucleus</keyword>
<dbReference type="Pfam" id="PF13771">
    <property type="entry name" value="zf-HC5HC2H"/>
    <property type="match status" value="1"/>
</dbReference>
<dbReference type="SUPFAM" id="SSF57903">
    <property type="entry name" value="FYVE/PHD zinc finger"/>
    <property type="match status" value="1"/>
</dbReference>